<sequence>MSRSTANETTSGTADFTLSIGSALTEIDLWRSTCNPRIL</sequence>
<evidence type="ECO:0000313" key="1">
    <source>
        <dbReference type="EMBL" id="SPF81531.1"/>
    </source>
</evidence>
<accession>A0A2R8AZS9</accession>
<protein>
    <submittedName>
        <fullName evidence="1">Uncharacterized protein</fullName>
    </submittedName>
</protein>
<gene>
    <name evidence="1" type="ORF">PRI8871_03355</name>
</gene>
<dbReference type="EMBL" id="OMOJ01000010">
    <property type="protein sequence ID" value="SPF81531.1"/>
    <property type="molecule type" value="Genomic_DNA"/>
</dbReference>
<proteinExistence type="predicted"/>
<organism evidence="1 2">
    <name type="scientific">Pseudoprimorskyibacter insulae</name>
    <dbReference type="NCBI Taxonomy" id="1695997"/>
    <lineage>
        <taxon>Bacteria</taxon>
        <taxon>Pseudomonadati</taxon>
        <taxon>Pseudomonadota</taxon>
        <taxon>Alphaproteobacteria</taxon>
        <taxon>Rhodobacterales</taxon>
        <taxon>Paracoccaceae</taxon>
        <taxon>Pseudoprimorskyibacter</taxon>
    </lineage>
</organism>
<dbReference type="Proteomes" id="UP000244904">
    <property type="component" value="Unassembled WGS sequence"/>
</dbReference>
<reference evidence="2" key="1">
    <citation type="submission" date="2018-03" db="EMBL/GenBank/DDBJ databases">
        <authorList>
            <person name="Rodrigo-Torres L."/>
            <person name="Arahal R. D."/>
            <person name="Lucena T."/>
        </authorList>
    </citation>
    <scope>NUCLEOTIDE SEQUENCE [LARGE SCALE GENOMIC DNA]</scope>
    <source>
        <strain evidence="2">CECT 8871</strain>
    </source>
</reference>
<dbReference type="AlphaFoldDB" id="A0A2R8AZS9"/>
<name>A0A2R8AZS9_9RHOB</name>
<evidence type="ECO:0000313" key="2">
    <source>
        <dbReference type="Proteomes" id="UP000244904"/>
    </source>
</evidence>
<keyword evidence="2" id="KW-1185">Reference proteome</keyword>